<keyword evidence="3" id="KW-1185">Reference proteome</keyword>
<evidence type="ECO:0000313" key="2">
    <source>
        <dbReference type="EMBL" id="MBB6072481.1"/>
    </source>
</evidence>
<organism evidence="2 3">
    <name type="scientific">Longimicrobium terrae</name>
    <dbReference type="NCBI Taxonomy" id="1639882"/>
    <lineage>
        <taxon>Bacteria</taxon>
        <taxon>Pseudomonadati</taxon>
        <taxon>Gemmatimonadota</taxon>
        <taxon>Longimicrobiia</taxon>
        <taxon>Longimicrobiales</taxon>
        <taxon>Longimicrobiaceae</taxon>
        <taxon>Longimicrobium</taxon>
    </lineage>
</organism>
<dbReference type="AlphaFoldDB" id="A0A841H313"/>
<sequence>MADASQIREHAEVVGSDGQHVGTVDHVDGNSIKLAKRDASAGGEHHWIPLSWVESAAETVRLNRTGAQAQEEWSDSAS</sequence>
<dbReference type="RefSeq" id="WP_170038265.1">
    <property type="nucleotide sequence ID" value="NZ_JABDTL010000002.1"/>
</dbReference>
<feature type="compositionally biased region" description="Basic and acidic residues" evidence="1">
    <location>
        <begin position="1"/>
        <end position="12"/>
    </location>
</feature>
<feature type="region of interest" description="Disordered" evidence="1">
    <location>
        <begin position="1"/>
        <end position="25"/>
    </location>
</feature>
<dbReference type="Pfam" id="PF09939">
    <property type="entry name" value="DUF2171"/>
    <property type="match status" value="1"/>
</dbReference>
<accession>A0A841H313</accession>
<reference evidence="2 3" key="1">
    <citation type="submission" date="2020-08" db="EMBL/GenBank/DDBJ databases">
        <title>Genomic Encyclopedia of Type Strains, Phase IV (KMG-IV): sequencing the most valuable type-strain genomes for metagenomic binning, comparative biology and taxonomic classification.</title>
        <authorList>
            <person name="Goeker M."/>
        </authorList>
    </citation>
    <scope>NUCLEOTIDE SEQUENCE [LARGE SCALE GENOMIC DNA]</scope>
    <source>
        <strain evidence="2 3">DSM 29007</strain>
    </source>
</reference>
<name>A0A841H313_9BACT</name>
<gene>
    <name evidence="2" type="ORF">HNQ61_004143</name>
</gene>
<dbReference type="Proteomes" id="UP000582837">
    <property type="component" value="Unassembled WGS sequence"/>
</dbReference>
<evidence type="ECO:0000256" key="1">
    <source>
        <dbReference type="SAM" id="MobiDB-lite"/>
    </source>
</evidence>
<proteinExistence type="predicted"/>
<evidence type="ECO:0008006" key="4">
    <source>
        <dbReference type="Google" id="ProtNLM"/>
    </source>
</evidence>
<dbReference type="InterPro" id="IPR018684">
    <property type="entry name" value="DUF2171"/>
</dbReference>
<evidence type="ECO:0000313" key="3">
    <source>
        <dbReference type="Proteomes" id="UP000582837"/>
    </source>
</evidence>
<dbReference type="EMBL" id="JACHIA010000015">
    <property type="protein sequence ID" value="MBB6072481.1"/>
    <property type="molecule type" value="Genomic_DNA"/>
</dbReference>
<comment type="caution">
    <text evidence="2">The sequence shown here is derived from an EMBL/GenBank/DDBJ whole genome shotgun (WGS) entry which is preliminary data.</text>
</comment>
<protein>
    <recommendedName>
        <fullName evidence="4">DUF2171 domain-containing protein</fullName>
    </recommendedName>
</protein>